<evidence type="ECO:0000256" key="2">
    <source>
        <dbReference type="ARBA" id="ARBA00022723"/>
    </source>
</evidence>
<feature type="region of interest" description="Disordered" evidence="9">
    <location>
        <begin position="79"/>
        <end position="150"/>
    </location>
</feature>
<proteinExistence type="predicted"/>
<reference evidence="10 11" key="2">
    <citation type="journal article" date="2023" name="Mol. Biol. Evol.">
        <title>Genomics of Secondarily Temperate Adaptation in the Only Non-Antarctic Icefish.</title>
        <authorList>
            <person name="Rivera-Colon A.G."/>
            <person name="Rayamajhi N."/>
            <person name="Minhas B.F."/>
            <person name="Madrigal G."/>
            <person name="Bilyk K.T."/>
            <person name="Yoon V."/>
            <person name="Hune M."/>
            <person name="Gregory S."/>
            <person name="Cheng C.H.C."/>
            <person name="Catchen J.M."/>
        </authorList>
    </citation>
    <scope>NUCLEOTIDE SEQUENCE [LARGE SCALE GENOMIC DNA]</scope>
    <source>
        <strain evidence="10">JMC-PN-2008</strain>
    </source>
</reference>
<keyword evidence="6" id="KW-0805">Transcription regulation</keyword>
<comment type="caution">
    <text evidence="10">The sequence shown here is derived from an EMBL/GenBank/DDBJ whole genome shotgun (WGS) entry which is preliminary data.</text>
</comment>
<dbReference type="Proteomes" id="UP001346869">
    <property type="component" value="Unassembled WGS sequence"/>
</dbReference>
<gene>
    <name evidence="10" type="ORF">PBY51_001018</name>
</gene>
<comment type="subcellular location">
    <subcellularLocation>
        <location evidence="1">Nucleus</location>
    </subcellularLocation>
</comment>
<evidence type="ECO:0000256" key="3">
    <source>
        <dbReference type="ARBA" id="ARBA00022737"/>
    </source>
</evidence>
<keyword evidence="4" id="KW-0863">Zinc-finger</keyword>
<dbReference type="GO" id="GO:0005634">
    <property type="term" value="C:nucleus"/>
    <property type="evidence" value="ECO:0007669"/>
    <property type="project" value="UniProtKB-SubCell"/>
</dbReference>
<dbReference type="InterPro" id="IPR051565">
    <property type="entry name" value="Sal_C2H2-zinc-finger"/>
</dbReference>
<evidence type="ECO:0000256" key="1">
    <source>
        <dbReference type="ARBA" id="ARBA00004123"/>
    </source>
</evidence>
<accession>A0AAN8AQZ3</accession>
<evidence type="ECO:0000313" key="11">
    <source>
        <dbReference type="Proteomes" id="UP001346869"/>
    </source>
</evidence>
<evidence type="ECO:0008006" key="12">
    <source>
        <dbReference type="Google" id="ProtNLM"/>
    </source>
</evidence>
<evidence type="ECO:0000256" key="7">
    <source>
        <dbReference type="ARBA" id="ARBA00023163"/>
    </source>
</evidence>
<evidence type="ECO:0000256" key="5">
    <source>
        <dbReference type="ARBA" id="ARBA00022833"/>
    </source>
</evidence>
<dbReference type="PANTHER" id="PTHR23233">
    <property type="entry name" value="SAL-LIKE PROTEIN"/>
    <property type="match status" value="1"/>
</dbReference>
<dbReference type="GO" id="GO:0000981">
    <property type="term" value="F:DNA-binding transcription factor activity, RNA polymerase II-specific"/>
    <property type="evidence" value="ECO:0007669"/>
    <property type="project" value="TreeGrafter"/>
</dbReference>
<evidence type="ECO:0000256" key="4">
    <source>
        <dbReference type="ARBA" id="ARBA00022771"/>
    </source>
</evidence>
<protein>
    <recommendedName>
        <fullName evidence="12">Sal-like protein 4</fullName>
    </recommendedName>
</protein>
<sequence>MSRRKQAKPQHINSDEPGALENGIPRDDQTEEIGNEGKRCRMDDISVCTKCCAEFFDENEYLEHEKKCTKSPKVLIVKNGDGNGVPEEYSQGSPNGLMSDQDDSQSSSLSPLNANTDQLERTEDESNMNEEDSGPHDQKGMPPSPEMNYHHSLKMQDTNVTLETMADTKVAVSQHYSNNTALITSQEAIQVIPMILEQLVCLQQQQLQQIQLTEQIRIQVSMMTQNCLQSSVGAAMDPLKALGAHLSQQLSACSRSDRKKDRQSKPFYGGNKAR</sequence>
<keyword evidence="11" id="KW-1185">Reference proteome</keyword>
<keyword evidence="2" id="KW-0479">Metal-binding</keyword>
<evidence type="ECO:0000256" key="6">
    <source>
        <dbReference type="ARBA" id="ARBA00023015"/>
    </source>
</evidence>
<evidence type="ECO:0000256" key="9">
    <source>
        <dbReference type="SAM" id="MobiDB-lite"/>
    </source>
</evidence>
<keyword evidence="8" id="KW-0539">Nucleus</keyword>
<feature type="region of interest" description="Disordered" evidence="9">
    <location>
        <begin position="252"/>
        <end position="274"/>
    </location>
</feature>
<dbReference type="AlphaFoldDB" id="A0AAN8AQZ3"/>
<dbReference type="GO" id="GO:0000978">
    <property type="term" value="F:RNA polymerase II cis-regulatory region sequence-specific DNA binding"/>
    <property type="evidence" value="ECO:0007669"/>
    <property type="project" value="TreeGrafter"/>
</dbReference>
<keyword evidence="3" id="KW-0677">Repeat</keyword>
<name>A0AAN8AQZ3_ELEMC</name>
<keyword evidence="5" id="KW-0862">Zinc</keyword>
<feature type="compositionally biased region" description="Basic and acidic residues" evidence="9">
    <location>
        <begin position="255"/>
        <end position="264"/>
    </location>
</feature>
<dbReference type="PANTHER" id="PTHR23233:SF19">
    <property type="entry name" value="SAL-LIKE PROTEIN 4"/>
    <property type="match status" value="1"/>
</dbReference>
<dbReference type="EMBL" id="JAUZQC010000011">
    <property type="protein sequence ID" value="KAK5864042.1"/>
    <property type="molecule type" value="Genomic_DNA"/>
</dbReference>
<feature type="region of interest" description="Disordered" evidence="9">
    <location>
        <begin position="1"/>
        <end position="39"/>
    </location>
</feature>
<evidence type="ECO:0000256" key="8">
    <source>
        <dbReference type="ARBA" id="ARBA00023242"/>
    </source>
</evidence>
<feature type="compositionally biased region" description="Acidic residues" evidence="9">
    <location>
        <begin position="122"/>
        <end position="132"/>
    </location>
</feature>
<evidence type="ECO:0000313" key="10">
    <source>
        <dbReference type="EMBL" id="KAK5864042.1"/>
    </source>
</evidence>
<reference evidence="10 11" key="1">
    <citation type="journal article" date="2023" name="Genes (Basel)">
        <title>Chromosome-Level Genome Assembly and Circadian Gene Repertoire of the Patagonia Blennie Eleginops maclovinus-The Closest Ancestral Proxy of Antarctic Cryonotothenioids.</title>
        <authorList>
            <person name="Cheng C.C."/>
            <person name="Rivera-Colon A.G."/>
            <person name="Minhas B.F."/>
            <person name="Wilson L."/>
            <person name="Rayamajhi N."/>
            <person name="Vargas-Chacoff L."/>
            <person name="Catchen J.M."/>
        </authorList>
    </citation>
    <scope>NUCLEOTIDE SEQUENCE [LARGE SCALE GENOMIC DNA]</scope>
    <source>
        <strain evidence="10">JMC-PN-2008</strain>
    </source>
</reference>
<dbReference type="GO" id="GO:0008270">
    <property type="term" value="F:zinc ion binding"/>
    <property type="evidence" value="ECO:0007669"/>
    <property type="project" value="UniProtKB-KW"/>
</dbReference>
<keyword evidence="7" id="KW-0804">Transcription</keyword>
<organism evidence="10 11">
    <name type="scientific">Eleginops maclovinus</name>
    <name type="common">Patagonian blennie</name>
    <name type="synonym">Eleginus maclovinus</name>
    <dbReference type="NCBI Taxonomy" id="56733"/>
    <lineage>
        <taxon>Eukaryota</taxon>
        <taxon>Metazoa</taxon>
        <taxon>Chordata</taxon>
        <taxon>Craniata</taxon>
        <taxon>Vertebrata</taxon>
        <taxon>Euteleostomi</taxon>
        <taxon>Actinopterygii</taxon>
        <taxon>Neopterygii</taxon>
        <taxon>Teleostei</taxon>
        <taxon>Neoteleostei</taxon>
        <taxon>Acanthomorphata</taxon>
        <taxon>Eupercaria</taxon>
        <taxon>Perciformes</taxon>
        <taxon>Notothenioidei</taxon>
        <taxon>Eleginopidae</taxon>
        <taxon>Eleginops</taxon>
    </lineage>
</organism>